<reference evidence="2" key="4">
    <citation type="submission" date="2019-03" db="UniProtKB">
        <authorList>
            <consortium name="EnsemblPlants"/>
        </authorList>
    </citation>
    <scope>IDENTIFICATION</scope>
</reference>
<evidence type="ECO:0000256" key="1">
    <source>
        <dbReference type="SAM" id="MobiDB-lite"/>
    </source>
</evidence>
<proteinExistence type="predicted"/>
<sequence>MLETQATDGWRPLLAFALLHHKKAKGWFMDGWRPLFSSRQEGKRRIHGWMDGHHDTIRPPPPWIYNFFFFRSKSRPWICKFLGQSPSMVCYSPCPSGSAKVSLAMRRRTQFPLSFFLSKRKETGHGPAPFRPPTKAQHHFARRPRPSTISPTDQGP</sequence>
<dbReference type="EnsemblPlants" id="AET1Gv21042700.24">
    <property type="protein sequence ID" value="AET1Gv21042700.24"/>
    <property type="gene ID" value="AET1Gv21042700"/>
</dbReference>
<dbReference type="AlphaFoldDB" id="A0A453A551"/>
<reference evidence="3" key="1">
    <citation type="journal article" date="2014" name="Science">
        <title>Ancient hybridizations among the ancestral genomes of bread wheat.</title>
        <authorList>
            <consortium name="International Wheat Genome Sequencing Consortium,"/>
            <person name="Marcussen T."/>
            <person name="Sandve S.R."/>
            <person name="Heier L."/>
            <person name="Spannagl M."/>
            <person name="Pfeifer M."/>
            <person name="Jakobsen K.S."/>
            <person name="Wulff B.B."/>
            <person name="Steuernagel B."/>
            <person name="Mayer K.F."/>
            <person name="Olsen O.A."/>
        </authorList>
    </citation>
    <scope>NUCLEOTIDE SEQUENCE [LARGE SCALE GENOMIC DNA]</scope>
    <source>
        <strain evidence="3">cv. AL8/78</strain>
    </source>
</reference>
<feature type="compositionally biased region" description="Polar residues" evidence="1">
    <location>
        <begin position="147"/>
        <end position="156"/>
    </location>
</feature>
<dbReference type="Gramene" id="AET1Gv21042700.24">
    <property type="protein sequence ID" value="AET1Gv21042700.24"/>
    <property type="gene ID" value="AET1Gv21042700"/>
</dbReference>
<organism evidence="2 3">
    <name type="scientific">Aegilops tauschii subsp. strangulata</name>
    <name type="common">Goatgrass</name>
    <dbReference type="NCBI Taxonomy" id="200361"/>
    <lineage>
        <taxon>Eukaryota</taxon>
        <taxon>Viridiplantae</taxon>
        <taxon>Streptophyta</taxon>
        <taxon>Embryophyta</taxon>
        <taxon>Tracheophyta</taxon>
        <taxon>Spermatophyta</taxon>
        <taxon>Magnoliopsida</taxon>
        <taxon>Liliopsida</taxon>
        <taxon>Poales</taxon>
        <taxon>Poaceae</taxon>
        <taxon>BOP clade</taxon>
        <taxon>Pooideae</taxon>
        <taxon>Triticodae</taxon>
        <taxon>Triticeae</taxon>
        <taxon>Triticinae</taxon>
        <taxon>Aegilops</taxon>
    </lineage>
</organism>
<evidence type="ECO:0000313" key="3">
    <source>
        <dbReference type="Proteomes" id="UP000015105"/>
    </source>
</evidence>
<accession>A0A453A551</accession>
<reference evidence="2" key="3">
    <citation type="journal article" date="2017" name="Nature">
        <title>Genome sequence of the progenitor of the wheat D genome Aegilops tauschii.</title>
        <authorList>
            <person name="Luo M.C."/>
            <person name="Gu Y.Q."/>
            <person name="Puiu D."/>
            <person name="Wang H."/>
            <person name="Twardziok S.O."/>
            <person name="Deal K.R."/>
            <person name="Huo N."/>
            <person name="Zhu T."/>
            <person name="Wang L."/>
            <person name="Wang Y."/>
            <person name="McGuire P.E."/>
            <person name="Liu S."/>
            <person name="Long H."/>
            <person name="Ramasamy R.K."/>
            <person name="Rodriguez J.C."/>
            <person name="Van S.L."/>
            <person name="Yuan L."/>
            <person name="Wang Z."/>
            <person name="Xia Z."/>
            <person name="Xiao L."/>
            <person name="Anderson O.D."/>
            <person name="Ouyang S."/>
            <person name="Liang Y."/>
            <person name="Zimin A.V."/>
            <person name="Pertea G."/>
            <person name="Qi P."/>
            <person name="Bennetzen J.L."/>
            <person name="Dai X."/>
            <person name="Dawson M.W."/>
            <person name="Muller H.G."/>
            <person name="Kugler K."/>
            <person name="Rivarola-Duarte L."/>
            <person name="Spannagl M."/>
            <person name="Mayer K.F.X."/>
            <person name="Lu F.H."/>
            <person name="Bevan M.W."/>
            <person name="Leroy P."/>
            <person name="Li P."/>
            <person name="You F.M."/>
            <person name="Sun Q."/>
            <person name="Liu Z."/>
            <person name="Lyons E."/>
            <person name="Wicker T."/>
            <person name="Salzberg S.L."/>
            <person name="Devos K.M."/>
            <person name="Dvorak J."/>
        </authorList>
    </citation>
    <scope>NUCLEOTIDE SEQUENCE [LARGE SCALE GENOMIC DNA]</scope>
    <source>
        <strain evidence="2">cv. AL8/78</strain>
    </source>
</reference>
<name>A0A453A551_AEGTS</name>
<reference evidence="3" key="2">
    <citation type="journal article" date="2017" name="Nat. Plants">
        <title>The Aegilops tauschii genome reveals multiple impacts of transposons.</title>
        <authorList>
            <person name="Zhao G."/>
            <person name="Zou C."/>
            <person name="Li K."/>
            <person name="Wang K."/>
            <person name="Li T."/>
            <person name="Gao L."/>
            <person name="Zhang X."/>
            <person name="Wang H."/>
            <person name="Yang Z."/>
            <person name="Liu X."/>
            <person name="Jiang W."/>
            <person name="Mao L."/>
            <person name="Kong X."/>
            <person name="Jiao Y."/>
            <person name="Jia J."/>
        </authorList>
    </citation>
    <scope>NUCLEOTIDE SEQUENCE [LARGE SCALE GENOMIC DNA]</scope>
    <source>
        <strain evidence="3">cv. AL8/78</strain>
    </source>
</reference>
<keyword evidence="3" id="KW-1185">Reference proteome</keyword>
<feature type="compositionally biased region" description="Basic residues" evidence="1">
    <location>
        <begin position="136"/>
        <end position="145"/>
    </location>
</feature>
<feature type="region of interest" description="Disordered" evidence="1">
    <location>
        <begin position="122"/>
        <end position="156"/>
    </location>
</feature>
<reference evidence="2" key="5">
    <citation type="journal article" date="2021" name="G3 (Bethesda)">
        <title>Aegilops tauschii genome assembly Aet v5.0 features greater sequence contiguity and improved annotation.</title>
        <authorList>
            <person name="Wang L."/>
            <person name="Zhu T."/>
            <person name="Rodriguez J.C."/>
            <person name="Deal K.R."/>
            <person name="Dubcovsky J."/>
            <person name="McGuire P.E."/>
            <person name="Lux T."/>
            <person name="Spannagl M."/>
            <person name="Mayer K.F.X."/>
            <person name="Baldrich P."/>
            <person name="Meyers B.C."/>
            <person name="Huo N."/>
            <person name="Gu Y.Q."/>
            <person name="Zhou H."/>
            <person name="Devos K.M."/>
            <person name="Bennetzen J.L."/>
            <person name="Unver T."/>
            <person name="Budak H."/>
            <person name="Gulick P.J."/>
            <person name="Galiba G."/>
            <person name="Kalapos B."/>
            <person name="Nelson D.R."/>
            <person name="Li P."/>
            <person name="You F.M."/>
            <person name="Luo M.C."/>
            <person name="Dvorak J."/>
        </authorList>
    </citation>
    <scope>NUCLEOTIDE SEQUENCE [LARGE SCALE GENOMIC DNA]</scope>
    <source>
        <strain evidence="2">cv. AL8/78</strain>
    </source>
</reference>
<dbReference type="Proteomes" id="UP000015105">
    <property type="component" value="Chromosome 1D"/>
</dbReference>
<protein>
    <submittedName>
        <fullName evidence="2">Uncharacterized protein</fullName>
    </submittedName>
</protein>
<evidence type="ECO:0000313" key="2">
    <source>
        <dbReference type="EnsemblPlants" id="AET1Gv21042700.24"/>
    </source>
</evidence>